<feature type="domain" description="CD-NTase-associated protein 12/Pycsar effector protein TIR" evidence="1">
    <location>
        <begin position="240"/>
        <end position="352"/>
    </location>
</feature>
<comment type="caution">
    <text evidence="2">The sequence shown here is derived from an EMBL/GenBank/DDBJ whole genome shotgun (WGS) entry which is preliminary data.</text>
</comment>
<organism evidence="2 3">
    <name type="scientific">Rheinheimera lutimaris</name>
    <dbReference type="NCBI Taxonomy" id="2740584"/>
    <lineage>
        <taxon>Bacteria</taxon>
        <taxon>Pseudomonadati</taxon>
        <taxon>Pseudomonadota</taxon>
        <taxon>Gammaproteobacteria</taxon>
        <taxon>Chromatiales</taxon>
        <taxon>Chromatiaceae</taxon>
        <taxon>Rheinheimera</taxon>
    </lineage>
</organism>
<keyword evidence="3" id="KW-1185">Reference proteome</keyword>
<gene>
    <name evidence="2" type="ORF">HRH59_08105</name>
</gene>
<sequence length="376" mass="42728">MDNYVDALNAISKACANASKTYEDEGFGDLLAKLEEAIRTIGRASSNSWIGYQSCVYYKNFKTPKPGDHFSSEWGFQSSFVQPVSENWVEYSPEDVKRLIFDMAEVPEDSDYVQKSIKVGEKFSSLKDELVTLLTVIVESTKSESIEEIRDAAKKLKSHYTQEQLISVRSPKGQFITRDSLAMSQGVIAPPHIAVQCWLLSFQSYFTQIEELGKLADRVATYLRQKYRNTTNHKSIVDGKVFIGHGRSSVWKDLSHFLSDRLKLEWDEFNRESSAGISIKDRLEAMLDQASFAFLIMTAEDEHIDSTIHARENVIHEVGLFQGRLTFKRAIILLEDGCEEFSNIHGVGQIRFPKGNVRAAFEDIRMVLEREGLIPE</sequence>
<dbReference type="GO" id="GO:0050135">
    <property type="term" value="F:NADP+ nucleosidase activity"/>
    <property type="evidence" value="ECO:0007669"/>
    <property type="project" value="InterPro"/>
</dbReference>
<dbReference type="InterPro" id="IPR019302">
    <property type="entry name" value="CAP12/PCTIR_TIR_dom"/>
</dbReference>
<dbReference type="Proteomes" id="UP000523161">
    <property type="component" value="Unassembled WGS sequence"/>
</dbReference>
<dbReference type="EMBL" id="JABSOD010000006">
    <property type="protein sequence ID" value="NRQ42536.1"/>
    <property type="molecule type" value="Genomic_DNA"/>
</dbReference>
<dbReference type="Pfam" id="PF10137">
    <property type="entry name" value="CAP12-PCTIR_TIR"/>
    <property type="match status" value="1"/>
</dbReference>
<dbReference type="AlphaFoldDB" id="A0A7Y5AQ87"/>
<evidence type="ECO:0000259" key="1">
    <source>
        <dbReference type="Pfam" id="PF10137"/>
    </source>
</evidence>
<proteinExistence type="predicted"/>
<evidence type="ECO:0000313" key="2">
    <source>
        <dbReference type="EMBL" id="NRQ42536.1"/>
    </source>
</evidence>
<accession>A0A7Y5AQ87</accession>
<evidence type="ECO:0000313" key="3">
    <source>
        <dbReference type="Proteomes" id="UP000523161"/>
    </source>
</evidence>
<dbReference type="RefSeq" id="WP_173500777.1">
    <property type="nucleotide sequence ID" value="NZ_JABSOD010000006.1"/>
</dbReference>
<name>A0A7Y5AQ87_9GAMM</name>
<reference evidence="2 3" key="1">
    <citation type="submission" date="2020-06" db="EMBL/GenBank/DDBJ databases">
        <title>Rheinheimera sp. nov., a marine bacterium isolated from coastal.</title>
        <authorList>
            <person name="Yu Q."/>
            <person name="Qi Y."/>
            <person name="Pu J."/>
        </authorList>
    </citation>
    <scope>NUCLEOTIDE SEQUENCE [LARGE SCALE GENOMIC DNA]</scope>
    <source>
        <strain evidence="2 3">YQF-2</strain>
    </source>
</reference>
<protein>
    <submittedName>
        <fullName evidence="2">Nucleotide-binding protein</fullName>
    </submittedName>
</protein>